<organism evidence="2 3">
    <name type="scientific">Vulpes vulpes</name>
    <name type="common">Red fox</name>
    <dbReference type="NCBI Taxonomy" id="9627"/>
    <lineage>
        <taxon>Eukaryota</taxon>
        <taxon>Metazoa</taxon>
        <taxon>Chordata</taxon>
        <taxon>Craniata</taxon>
        <taxon>Vertebrata</taxon>
        <taxon>Euteleostomi</taxon>
        <taxon>Mammalia</taxon>
        <taxon>Eutheria</taxon>
        <taxon>Laurasiatheria</taxon>
        <taxon>Carnivora</taxon>
        <taxon>Caniformia</taxon>
        <taxon>Canidae</taxon>
        <taxon>Vulpes</taxon>
    </lineage>
</organism>
<evidence type="ECO:0000313" key="2">
    <source>
        <dbReference type="Proteomes" id="UP001652641"/>
    </source>
</evidence>
<evidence type="ECO:0000256" key="1">
    <source>
        <dbReference type="SAM" id="MobiDB-lite"/>
    </source>
</evidence>
<feature type="region of interest" description="Disordered" evidence="1">
    <location>
        <begin position="294"/>
        <end position="336"/>
    </location>
</feature>
<accession>A0ABM4XTT5</accession>
<feature type="region of interest" description="Disordered" evidence="1">
    <location>
        <begin position="1"/>
        <end position="42"/>
    </location>
</feature>
<evidence type="ECO:0000313" key="3">
    <source>
        <dbReference type="RefSeq" id="XP_072581449.1"/>
    </source>
</evidence>
<protein>
    <submittedName>
        <fullName evidence="3">Uncharacterized protein</fullName>
    </submittedName>
</protein>
<reference evidence="3" key="1">
    <citation type="submission" date="2025-08" db="UniProtKB">
        <authorList>
            <consortium name="RefSeq"/>
        </authorList>
    </citation>
    <scope>IDENTIFICATION</scope>
    <source>
        <tissue evidence="3">Cell line</tissue>
    </source>
</reference>
<dbReference type="Proteomes" id="UP001652641">
    <property type="component" value="Chromosome 11"/>
</dbReference>
<keyword evidence="2" id="KW-1185">Reference proteome</keyword>
<feature type="region of interest" description="Disordered" evidence="1">
    <location>
        <begin position="61"/>
        <end position="83"/>
    </location>
</feature>
<dbReference type="RefSeq" id="XP_072581449.1">
    <property type="nucleotide sequence ID" value="XM_072725348.1"/>
</dbReference>
<sequence>MQDRQAPPSHYSNSRLPFKPANVSEAPLRRIPPPSRPARSFGLISHQADCSSALKRLTSRRETCQAGGSTSQDREQAAADERLGDPSGIHCSLAWLGPAPSPDSQWNELPASCFSLRLRLLLEACLAGTRRRDHRDVGSSKFTRENFREGISWWDSVMTYFRRSHIFFSATGRTSRETGAVTGILTNPVGSAGFRGSGLGACPLVSRPHDDCVACLDSGTDTNSSVDTEVLETFQMSLLRDTLSIENTTSRSLQAPLARAVETSALPLGLLTFPQDGNKRDQMMTAVSSIAKPQYHQLPNRPSSISWSKEESCVSPATGSTKQEEQESWLKRTRSS</sequence>
<dbReference type="GeneID" id="140593705"/>
<proteinExistence type="predicted"/>
<gene>
    <name evidence="3" type="primary">LOC140593705</name>
</gene>
<feature type="compositionally biased region" description="Basic and acidic residues" evidence="1">
    <location>
        <begin position="72"/>
        <end position="83"/>
    </location>
</feature>
<name>A0ABM4XTT5_VULVU</name>